<dbReference type="Proteomes" id="UP000637578">
    <property type="component" value="Unassembled WGS sequence"/>
</dbReference>
<dbReference type="GO" id="GO:0008477">
    <property type="term" value="F:purine nucleosidase activity"/>
    <property type="evidence" value="ECO:0007669"/>
    <property type="project" value="TreeGrafter"/>
</dbReference>
<dbReference type="RefSeq" id="WP_229686584.1">
    <property type="nucleotide sequence ID" value="NZ_BMMK01000021.1"/>
</dbReference>
<dbReference type="InterPro" id="IPR001910">
    <property type="entry name" value="Inosine/uridine_hydrolase_dom"/>
</dbReference>
<dbReference type="Pfam" id="PF01156">
    <property type="entry name" value="IU_nuc_hydro"/>
    <property type="match status" value="1"/>
</dbReference>
<evidence type="ECO:0000313" key="5">
    <source>
        <dbReference type="Proteomes" id="UP000637578"/>
    </source>
</evidence>
<keyword evidence="2" id="KW-0326">Glycosidase</keyword>
<dbReference type="PANTHER" id="PTHR12304:SF4">
    <property type="entry name" value="URIDINE NUCLEOSIDASE"/>
    <property type="match status" value="1"/>
</dbReference>
<dbReference type="SUPFAM" id="SSF53590">
    <property type="entry name" value="Nucleoside hydrolase"/>
    <property type="match status" value="1"/>
</dbReference>
<evidence type="ECO:0000256" key="1">
    <source>
        <dbReference type="ARBA" id="ARBA00022801"/>
    </source>
</evidence>
<dbReference type="InterPro" id="IPR036452">
    <property type="entry name" value="Ribo_hydro-like"/>
</dbReference>
<dbReference type="AlphaFoldDB" id="A0A8J3CEH4"/>
<dbReference type="InterPro" id="IPR023186">
    <property type="entry name" value="IUNH"/>
</dbReference>
<comment type="caution">
    <text evidence="4">The sequence shown here is derived from an EMBL/GenBank/DDBJ whole genome shotgun (WGS) entry which is preliminary data.</text>
</comment>
<gene>
    <name evidence="4" type="ORF">GCM10012275_42300</name>
</gene>
<dbReference type="PANTHER" id="PTHR12304">
    <property type="entry name" value="INOSINE-URIDINE PREFERRING NUCLEOSIDE HYDROLASE"/>
    <property type="match status" value="1"/>
</dbReference>
<dbReference type="CDD" id="cd02650">
    <property type="entry name" value="nuc_hydro_CaPnhB"/>
    <property type="match status" value="1"/>
</dbReference>
<evidence type="ECO:0000313" key="4">
    <source>
        <dbReference type="EMBL" id="GGM67285.1"/>
    </source>
</evidence>
<evidence type="ECO:0000256" key="2">
    <source>
        <dbReference type="ARBA" id="ARBA00023295"/>
    </source>
</evidence>
<dbReference type="GO" id="GO:0005829">
    <property type="term" value="C:cytosol"/>
    <property type="evidence" value="ECO:0007669"/>
    <property type="project" value="TreeGrafter"/>
</dbReference>
<evidence type="ECO:0000259" key="3">
    <source>
        <dbReference type="Pfam" id="PF01156"/>
    </source>
</evidence>
<reference evidence="4" key="2">
    <citation type="submission" date="2020-09" db="EMBL/GenBank/DDBJ databases">
        <authorList>
            <person name="Sun Q."/>
            <person name="Zhou Y."/>
        </authorList>
    </citation>
    <scope>NUCLEOTIDE SEQUENCE</scope>
    <source>
        <strain evidence="4">CGMCC 4.5737</strain>
    </source>
</reference>
<proteinExistence type="predicted"/>
<keyword evidence="5" id="KW-1185">Reference proteome</keyword>
<dbReference type="GO" id="GO:0006152">
    <property type="term" value="P:purine nucleoside catabolic process"/>
    <property type="evidence" value="ECO:0007669"/>
    <property type="project" value="TreeGrafter"/>
</dbReference>
<accession>A0A8J3CEH4</accession>
<feature type="domain" description="Inosine/uridine-preferring nucleoside hydrolase" evidence="3">
    <location>
        <begin position="13"/>
        <end position="317"/>
    </location>
</feature>
<sequence length="336" mass="36189">MGSERLNGSRKRIVLDTDPGVDDALAILYLAAHPGAEIMAVGSVHGNVRAPVAAENAVRVLELVGLTEVPVAVGARRPLSQALRTAEFVHGEDGLGGAAGPPPWRRPVVESAAEQIVRLARQHPGELSLLALGPLTNVALALMLEPRLPYLLREVVCMGGAFDAPGNINAHAEANVWHDPEAAELVLSGGFELRLVPLDVTERAWAGSTWFETVTGHDTPLARFASAISRHYVDVYSSLLKDVRGERGCLLHDPLAAAILMDPSMATYEEYRVMVELTGTHSRGATLVDRRGFVLPGTEQHRRRPVRVAVTADVPVMLEKMQQALVAVEQEPVHVS</sequence>
<dbReference type="Gene3D" id="3.90.245.10">
    <property type="entry name" value="Ribonucleoside hydrolase-like"/>
    <property type="match status" value="1"/>
</dbReference>
<name>A0A8J3CEH4_9PSEU</name>
<reference evidence="4" key="1">
    <citation type="journal article" date="2014" name="Int. J. Syst. Evol. Microbiol.">
        <title>Complete genome sequence of Corynebacterium casei LMG S-19264T (=DSM 44701T), isolated from a smear-ripened cheese.</title>
        <authorList>
            <consortium name="US DOE Joint Genome Institute (JGI-PGF)"/>
            <person name="Walter F."/>
            <person name="Albersmeier A."/>
            <person name="Kalinowski J."/>
            <person name="Ruckert C."/>
        </authorList>
    </citation>
    <scope>NUCLEOTIDE SEQUENCE</scope>
    <source>
        <strain evidence="4">CGMCC 4.5737</strain>
    </source>
</reference>
<protein>
    <submittedName>
        <fullName evidence="4">Nucleoside hydrolase</fullName>
    </submittedName>
</protein>
<dbReference type="EMBL" id="BMMK01000021">
    <property type="protein sequence ID" value="GGM67285.1"/>
    <property type="molecule type" value="Genomic_DNA"/>
</dbReference>
<keyword evidence="1 4" id="KW-0378">Hydrolase</keyword>
<organism evidence="4 5">
    <name type="scientific">Longimycelium tulufanense</name>
    <dbReference type="NCBI Taxonomy" id="907463"/>
    <lineage>
        <taxon>Bacteria</taxon>
        <taxon>Bacillati</taxon>
        <taxon>Actinomycetota</taxon>
        <taxon>Actinomycetes</taxon>
        <taxon>Pseudonocardiales</taxon>
        <taxon>Pseudonocardiaceae</taxon>
        <taxon>Longimycelium</taxon>
    </lineage>
</organism>